<dbReference type="Pfam" id="PF00550">
    <property type="entry name" value="PP-binding"/>
    <property type="match status" value="2"/>
</dbReference>
<dbReference type="FunFam" id="3.30.300.30:FF:000010">
    <property type="entry name" value="Enterobactin synthetase component F"/>
    <property type="match status" value="2"/>
</dbReference>
<proteinExistence type="inferred from homology"/>
<dbReference type="GO" id="GO:0005829">
    <property type="term" value="C:cytosol"/>
    <property type="evidence" value="ECO:0007669"/>
    <property type="project" value="TreeGrafter"/>
</dbReference>
<evidence type="ECO:0000256" key="1">
    <source>
        <dbReference type="ARBA" id="ARBA00001957"/>
    </source>
</evidence>
<gene>
    <name evidence="8" type="ORF">ENK44_09135</name>
</gene>
<feature type="domain" description="Carrier" evidence="7">
    <location>
        <begin position="1011"/>
        <end position="1086"/>
    </location>
</feature>
<dbReference type="InterPro" id="IPR010071">
    <property type="entry name" value="AA_adenyl_dom"/>
</dbReference>
<dbReference type="Gene3D" id="3.30.559.30">
    <property type="entry name" value="Nonribosomal peptide synthetase, condensation domain"/>
    <property type="match status" value="3"/>
</dbReference>
<protein>
    <submittedName>
        <fullName evidence="8">Amino acid adenylation domain-containing protein</fullName>
    </submittedName>
</protein>
<dbReference type="NCBIfam" id="NF003417">
    <property type="entry name" value="PRK04813.1"/>
    <property type="match status" value="2"/>
</dbReference>
<dbReference type="Pfam" id="PF00668">
    <property type="entry name" value="Condensation"/>
    <property type="match status" value="3"/>
</dbReference>
<dbReference type="InterPro" id="IPR025110">
    <property type="entry name" value="AMP-bd_C"/>
</dbReference>
<evidence type="ECO:0000256" key="3">
    <source>
        <dbReference type="ARBA" id="ARBA00022450"/>
    </source>
</evidence>
<dbReference type="SUPFAM" id="SSF56801">
    <property type="entry name" value="Acetyl-CoA synthetase-like"/>
    <property type="match status" value="2"/>
</dbReference>
<dbReference type="InterPro" id="IPR023213">
    <property type="entry name" value="CAT-like_dom_sf"/>
</dbReference>
<dbReference type="Gene3D" id="2.30.38.10">
    <property type="entry name" value="Luciferase, Domain 3"/>
    <property type="match status" value="2"/>
</dbReference>
<evidence type="ECO:0000259" key="7">
    <source>
        <dbReference type="PROSITE" id="PS50075"/>
    </source>
</evidence>
<dbReference type="Gene3D" id="3.40.50.980">
    <property type="match status" value="4"/>
</dbReference>
<dbReference type="GO" id="GO:0043041">
    <property type="term" value="P:amino acid activation for nonribosomal peptide biosynthetic process"/>
    <property type="evidence" value="ECO:0007669"/>
    <property type="project" value="TreeGrafter"/>
</dbReference>
<dbReference type="InterPro" id="IPR006162">
    <property type="entry name" value="Ppantetheine_attach_site"/>
</dbReference>
<dbReference type="Proteomes" id="UP000885779">
    <property type="component" value="Unassembled WGS sequence"/>
</dbReference>
<dbReference type="FunFam" id="3.30.559.10:FF:000012">
    <property type="entry name" value="Non-ribosomal peptide synthetase"/>
    <property type="match status" value="2"/>
</dbReference>
<dbReference type="FunFam" id="3.40.50.980:FF:000001">
    <property type="entry name" value="Non-ribosomal peptide synthetase"/>
    <property type="match status" value="2"/>
</dbReference>
<dbReference type="InterPro" id="IPR010060">
    <property type="entry name" value="NRPS_synth"/>
</dbReference>
<evidence type="ECO:0000256" key="5">
    <source>
        <dbReference type="ARBA" id="ARBA00022598"/>
    </source>
</evidence>
<sequence>MATDIEKLLAQLSPEKRKLLELQLKKKGSAGNAFPLSYAQQRLWFLYLLEPESIAYNIPAAVRLKGKLNIPVLEKALNEIVRRHEVLRTTFTTINGTPMQVVAPEGNLPLHHIDLSGIPEEEREKKLRSVLEENSRIVFNLTKGPLINVHLIKLAENEHILQICMHHIISDGWSVSVFVNEFSTLYTSFLGNRPSPLPELRIQYADFARWQKKRLEGSVREELLGYWKKVLGGHLPVLELPTDHPRPAVKSYRGGKRLRTVSGELLQKVRKISQEQSTTPFMTLLTAFYALLYRYSGQDDICVGTPIANRNRAETEGLIGFFVNTLVLRGDLSGEPSFLELLQRTKETALEAFTYQDLPFEMLVEELNPERSLSHTPLFQVMFVHQSAAEGNLKLPGLEVEGIPLEGDTAKFDLTLTASELPDALALNFEYDSDIFNADTVDRMLEHYQTLLEAALDAPQQPISRLEILGQEERRLLLEEWQPRETHYTPDFCVHQIFEQQVEKFADRPALSFDGKNISYKELNERANKLAHYLLKKGVTPDTPVGIYLERSPEVIIAILGILKAGAAYMPMDPLYPVERVSFMIEDADTRLIVTQDSLKNNLPAEKCTLICLDTDRTEIELENSHNPDVPVKPHHLIYIIYTSGSTGKPKGTLLSHYNVRRLFQATDHWFGFNENDVWSLFFSYAFDFSVWEIWGALLYGGRLVIVPQIVSQSPESFYKLITNEKVTVLNQTPSAFRQLMYAEEQVGNAPFKTHLRYIVFGGEALELNSLLPWFERHGDEQPRLINMYGITEITVHATYRPITLADVKANRGSVIGEAIPDLPVYILDRHLQPAPIGVPGEICVGGAGLARGYLNRPELTASRFVANPFTTKTGERLYRSGDLARYLINGDIEYIGRMDNQIKIRGFRVELDEIETLLEQHPGIRQALVTTAKDPRGDNIITAYLVSNDEPIPTSRDLRDYLRQQLPEYMVPSAFVMLDKFPLTPNGKIDRRALPDPLENRMELEREYIAPRTPTEEMVAQIFSELLNVPQVGATDHFFELGGHSLLATQLLSRIRDSFKIELPLKILFENPTVEKLAAGIDSEALNKEGIDVQPIVPVPRDQALPLSFAQQRLWFLDQMEPGSPLYNIPNAIRMSGELNIEALEASLNKIIERHELLRTAIETVEGQPRLKISETIDFKIAIDDLSHLQGEEQKRESEKISKEEFRTPFRLDQSPLMRARLLKLKEDDHILLLTMHHIISDGWSSGVLIREIVPLYSGYVQGKPVSLPPLKIQYADFAHWQRNWLSGKVLEEQIDFWRKTLEGAPPYLELPIDHPRPPVQSANGARLRFEVDAEIAGGLRALTKDENATLFMTLLAAYQTLLYRYSGQDDILVGTPIAGRNRKEIEPLIGFFVNTLVMRTDLSDNPSFRELVQRVRQVALEAFAHQDLPFEKLLDSLNIKRDVSRPPLFQTMFALQNIPRSKVELPGLTLSQIEPDNPTAKFEITLEMAEMHDGSLGGVIEYNSDLFEESSILRLIEHFKSLLNKFARTPDTPISTVRFTEHQEEQLVLEQWNSTQAQYPQEMTVGQLFEKQAALTPQTEAVIYGETRFTFEELNRRANQLAHYLRTLGIKGDMPVGLCLERSAESIVALLGILKSGGAYVPFDPEYPEDRLSDMIQDSGISIMISQQSLEKKLSKDVENLLLIDTQWPEIAAQPETNPPSNIVSTNLAYIIYTSGSTGKPKGVMVQHRSIGNLITALQNRIYNKYKDDHLRVSLNAPLSFDASVKQWVTLLMGHTLHIIPQEIRLDGESLLQFITANRIHVLDCVPTQLKFLIQAGFLEKEEWKPYAVIPGGEAIDTKTWQQLREEPQIDFFNMYGPTEATDITTVCEIKKDSARPSIGKPVANVKTYILDSYLQPVPIGVAGELFIGGANVTRGYLFRPQLTAERFIPDPFTGEKGSRLYRTGDLVRWLPDGNIEFIGRVDNQVKIRGFRIELGEIENVLSRHEAVADCVVVKREDTPGVARLIAYFISKEGTNPGHSLLRNYLKEHLPEYMIPAYFVKLDAFPLTPNGKINIRALPEPDDLRPELATEYLAPSSENEKILAEIWQNLLGIKQVGINDNFFELGGDSILSIQMIARARQHGLQITPVQIFKHQTIKELAVVAASAPVIQAEQGEVTGPVPLTPIQKRFFEKQFPNPHHWNQSLMLEVKEKLDEEILRRVVTLLMEHHDAFRLRYREENGVWKQENAPTDDALPFDVIDLTKVSEEEQSQAVSEKSAEFQRSLNLQKGPLARFVYFKMGAERFDRILMIVHHLAMDGISWRILLEDLQAAYQQLAMGRDAQLPPKTTSYKQWAEKLTEYASGDKLAAEKDFWLSMTHRPHTPLPVDIPNGKNDETNLSGVVESLSEEETKALLQEVPPVYNTQINDILLTALVRSFSRWNGKRSLLINLEGHGREDLFDDVDISRTIGWFTAVYPVLLDLGSAIDEGESIKTVKEQIRQIPNKGIGFGLLRYSSDDETLRCSLQKLEQGQVTFNYLGQFDQALPDNSPFAPAMEDKGPDHDPACQLDSLISVSGSIAGNRLHMRFSFSRNIYHEETIRQIAALYIEELRRLIEHCKSPEAGGRTASDFELAKLDNKKLDKVMAQLGKKKKRRGV</sequence>
<dbReference type="NCBIfam" id="TIGR01733">
    <property type="entry name" value="AA-adenyl-dom"/>
    <property type="match status" value="2"/>
</dbReference>
<dbReference type="PROSITE" id="PS00455">
    <property type="entry name" value="AMP_BINDING"/>
    <property type="match status" value="2"/>
</dbReference>
<evidence type="ECO:0000256" key="4">
    <source>
        <dbReference type="ARBA" id="ARBA00022553"/>
    </source>
</evidence>
<dbReference type="FunFam" id="1.10.1200.10:FF:000005">
    <property type="entry name" value="Nonribosomal peptide synthetase 1"/>
    <property type="match status" value="2"/>
</dbReference>
<evidence type="ECO:0000256" key="2">
    <source>
        <dbReference type="ARBA" id="ARBA00006432"/>
    </source>
</evidence>
<dbReference type="InterPro" id="IPR020845">
    <property type="entry name" value="AMP-binding_CS"/>
</dbReference>
<dbReference type="InterPro" id="IPR009081">
    <property type="entry name" value="PP-bd_ACP"/>
</dbReference>
<name>A0A7V4U0V9_CALAY</name>
<dbReference type="InterPro" id="IPR036736">
    <property type="entry name" value="ACP-like_sf"/>
</dbReference>
<organism evidence="8">
    <name type="scientific">Caldithrix abyssi</name>
    <dbReference type="NCBI Taxonomy" id="187145"/>
    <lineage>
        <taxon>Bacteria</taxon>
        <taxon>Pseudomonadati</taxon>
        <taxon>Calditrichota</taxon>
        <taxon>Calditrichia</taxon>
        <taxon>Calditrichales</taxon>
        <taxon>Calditrichaceae</taxon>
        <taxon>Caldithrix</taxon>
    </lineage>
</organism>
<dbReference type="SMART" id="SM00823">
    <property type="entry name" value="PKS_PP"/>
    <property type="match status" value="2"/>
</dbReference>
<evidence type="ECO:0000256" key="6">
    <source>
        <dbReference type="ARBA" id="ARBA00022737"/>
    </source>
</evidence>
<dbReference type="FunFam" id="3.30.559.30:FF:000001">
    <property type="entry name" value="Non-ribosomal peptide synthetase"/>
    <property type="match status" value="1"/>
</dbReference>
<accession>A0A7V4U0V9</accession>
<comment type="caution">
    <text evidence="8">The sequence shown here is derived from an EMBL/GenBank/DDBJ whole genome shotgun (WGS) entry which is preliminary data.</text>
</comment>
<dbReference type="FunFam" id="3.40.50.12780:FF:000012">
    <property type="entry name" value="Non-ribosomal peptide synthetase"/>
    <property type="match status" value="2"/>
</dbReference>
<dbReference type="SUPFAM" id="SSF47336">
    <property type="entry name" value="ACP-like"/>
    <property type="match status" value="2"/>
</dbReference>
<reference evidence="8" key="1">
    <citation type="journal article" date="2020" name="mSystems">
        <title>Genome- and Community-Level Interaction Insights into Carbon Utilization and Element Cycling Functions of Hydrothermarchaeota in Hydrothermal Sediment.</title>
        <authorList>
            <person name="Zhou Z."/>
            <person name="Liu Y."/>
            <person name="Xu W."/>
            <person name="Pan J."/>
            <person name="Luo Z.H."/>
            <person name="Li M."/>
        </authorList>
    </citation>
    <scope>NUCLEOTIDE SEQUENCE [LARGE SCALE GENOMIC DNA]</scope>
    <source>
        <strain evidence="8">HyVt-577</strain>
    </source>
</reference>
<dbReference type="Pfam" id="PF13193">
    <property type="entry name" value="AMP-binding_C"/>
    <property type="match status" value="2"/>
</dbReference>
<keyword evidence="5" id="KW-0436">Ligase</keyword>
<dbReference type="GO" id="GO:0016874">
    <property type="term" value="F:ligase activity"/>
    <property type="evidence" value="ECO:0007669"/>
    <property type="project" value="UniProtKB-KW"/>
</dbReference>
<dbReference type="CDD" id="cd19534">
    <property type="entry name" value="E_NRPS"/>
    <property type="match status" value="1"/>
</dbReference>
<dbReference type="Gene3D" id="1.10.1200.10">
    <property type="entry name" value="ACP-like"/>
    <property type="match status" value="2"/>
</dbReference>
<dbReference type="EMBL" id="DRQG01000086">
    <property type="protein sequence ID" value="HGY55853.1"/>
    <property type="molecule type" value="Genomic_DNA"/>
</dbReference>
<dbReference type="PROSITE" id="PS50075">
    <property type="entry name" value="CARRIER"/>
    <property type="match status" value="2"/>
</dbReference>
<dbReference type="GO" id="GO:0044550">
    <property type="term" value="P:secondary metabolite biosynthetic process"/>
    <property type="evidence" value="ECO:0007669"/>
    <property type="project" value="UniProtKB-ARBA"/>
</dbReference>
<dbReference type="FunFam" id="2.30.38.10:FF:000001">
    <property type="entry name" value="Non-ribosomal peptide synthetase PvdI"/>
    <property type="match status" value="2"/>
</dbReference>
<dbReference type="Gene3D" id="3.30.300.30">
    <property type="match status" value="2"/>
</dbReference>
<comment type="similarity">
    <text evidence="2">Belongs to the ATP-dependent AMP-binding enzyme family.</text>
</comment>
<feature type="domain" description="Carrier" evidence="7">
    <location>
        <begin position="2076"/>
        <end position="2150"/>
    </location>
</feature>
<dbReference type="InterPro" id="IPR001242">
    <property type="entry name" value="Condensation_dom"/>
</dbReference>
<dbReference type="InterPro" id="IPR045851">
    <property type="entry name" value="AMP-bd_C_sf"/>
</dbReference>
<dbReference type="Pfam" id="PF00501">
    <property type="entry name" value="AMP-binding"/>
    <property type="match status" value="2"/>
</dbReference>
<comment type="cofactor">
    <cofactor evidence="1">
        <name>pantetheine 4'-phosphate</name>
        <dbReference type="ChEBI" id="CHEBI:47942"/>
    </cofactor>
</comment>
<keyword evidence="6" id="KW-0677">Repeat</keyword>
<dbReference type="PANTHER" id="PTHR45527">
    <property type="entry name" value="NONRIBOSOMAL PEPTIDE SYNTHETASE"/>
    <property type="match status" value="1"/>
</dbReference>
<dbReference type="InterPro" id="IPR000873">
    <property type="entry name" value="AMP-dep_synth/lig_dom"/>
</dbReference>
<dbReference type="Gene3D" id="3.30.559.10">
    <property type="entry name" value="Chloramphenicol acetyltransferase-like domain"/>
    <property type="match status" value="3"/>
</dbReference>
<evidence type="ECO:0000313" key="8">
    <source>
        <dbReference type="EMBL" id="HGY55853.1"/>
    </source>
</evidence>
<keyword evidence="4" id="KW-0597">Phosphoprotein</keyword>
<dbReference type="PROSITE" id="PS00012">
    <property type="entry name" value="PHOSPHOPANTETHEINE"/>
    <property type="match status" value="2"/>
</dbReference>
<dbReference type="CDD" id="cd05930">
    <property type="entry name" value="A_NRPS"/>
    <property type="match status" value="1"/>
</dbReference>
<dbReference type="NCBIfam" id="TIGR01720">
    <property type="entry name" value="NRPS-para261"/>
    <property type="match status" value="1"/>
</dbReference>
<dbReference type="CDD" id="cd17643">
    <property type="entry name" value="A_NRPS_Cytc1-like"/>
    <property type="match status" value="1"/>
</dbReference>
<dbReference type="SUPFAM" id="SSF52777">
    <property type="entry name" value="CoA-dependent acyltransferases"/>
    <property type="match status" value="6"/>
</dbReference>
<dbReference type="PANTHER" id="PTHR45527:SF14">
    <property type="entry name" value="PLIPASTATIN SYNTHASE SUBUNIT B"/>
    <property type="match status" value="1"/>
</dbReference>
<dbReference type="GO" id="GO:0031177">
    <property type="term" value="F:phosphopantetheine binding"/>
    <property type="evidence" value="ECO:0007669"/>
    <property type="project" value="InterPro"/>
</dbReference>
<dbReference type="FunFam" id="3.40.50.980:FF:000002">
    <property type="entry name" value="Enterobactin synthetase component F"/>
    <property type="match status" value="1"/>
</dbReference>
<keyword evidence="3" id="KW-0596">Phosphopantetheine</keyword>
<dbReference type="InterPro" id="IPR020806">
    <property type="entry name" value="PKS_PP-bd"/>
</dbReference>
<dbReference type="CDD" id="cd19531">
    <property type="entry name" value="LCL_NRPS-like"/>
    <property type="match status" value="2"/>
</dbReference>